<dbReference type="GO" id="GO:0005524">
    <property type="term" value="F:ATP binding"/>
    <property type="evidence" value="ECO:0007669"/>
    <property type="project" value="UniProtKB-KW"/>
</dbReference>
<dbReference type="RefSeq" id="WP_101647551.1">
    <property type="nucleotide sequence ID" value="NZ_PGVE01000037.1"/>
</dbReference>
<dbReference type="SUPFAM" id="SSF55874">
    <property type="entry name" value="ATPase domain of HSP90 chaperone/DNA topoisomerase II/histidine kinase"/>
    <property type="match status" value="1"/>
</dbReference>
<dbReference type="SMART" id="SM00091">
    <property type="entry name" value="PAS"/>
    <property type="match status" value="1"/>
</dbReference>
<evidence type="ECO:0000313" key="10">
    <source>
        <dbReference type="EMBL" id="PLS05821.1"/>
    </source>
</evidence>
<comment type="catalytic activity">
    <reaction evidence="1">
        <text>ATP + protein L-histidine = ADP + protein N-phospho-L-histidine.</text>
        <dbReference type="EC" id="2.7.13.3"/>
    </reaction>
</comment>
<evidence type="ECO:0000256" key="3">
    <source>
        <dbReference type="ARBA" id="ARBA00022553"/>
    </source>
</evidence>
<evidence type="ECO:0000256" key="4">
    <source>
        <dbReference type="ARBA" id="ARBA00022679"/>
    </source>
</evidence>
<dbReference type="GO" id="GO:0000155">
    <property type="term" value="F:phosphorelay sensor kinase activity"/>
    <property type="evidence" value="ECO:0007669"/>
    <property type="project" value="InterPro"/>
</dbReference>
<comment type="caution">
    <text evidence="10">The sequence shown here is derived from an EMBL/GenBank/DDBJ whole genome shotgun (WGS) entry which is preliminary data.</text>
</comment>
<evidence type="ECO:0000313" key="11">
    <source>
        <dbReference type="Proteomes" id="UP000234950"/>
    </source>
</evidence>
<dbReference type="SMART" id="SM00388">
    <property type="entry name" value="HisKA"/>
    <property type="match status" value="1"/>
</dbReference>
<dbReference type="PROSITE" id="PS50109">
    <property type="entry name" value="HIS_KIN"/>
    <property type="match status" value="1"/>
</dbReference>
<dbReference type="Gene3D" id="1.10.287.130">
    <property type="match status" value="1"/>
</dbReference>
<dbReference type="Pfam" id="PF13426">
    <property type="entry name" value="PAS_9"/>
    <property type="match status" value="1"/>
</dbReference>
<dbReference type="InterPro" id="IPR036097">
    <property type="entry name" value="HisK_dim/P_sf"/>
</dbReference>
<keyword evidence="8" id="KW-0902">Two-component regulatory system</keyword>
<evidence type="ECO:0000256" key="2">
    <source>
        <dbReference type="ARBA" id="ARBA00012438"/>
    </source>
</evidence>
<evidence type="ECO:0000256" key="8">
    <source>
        <dbReference type="ARBA" id="ARBA00023012"/>
    </source>
</evidence>
<evidence type="ECO:0000256" key="5">
    <source>
        <dbReference type="ARBA" id="ARBA00022741"/>
    </source>
</evidence>
<dbReference type="SMART" id="SM00387">
    <property type="entry name" value="HATPase_c"/>
    <property type="match status" value="1"/>
</dbReference>
<dbReference type="PANTHER" id="PTHR43065">
    <property type="entry name" value="SENSOR HISTIDINE KINASE"/>
    <property type="match status" value="1"/>
</dbReference>
<dbReference type="PRINTS" id="PR00344">
    <property type="entry name" value="BCTRLSENSOR"/>
</dbReference>
<name>A0A2N5HJY2_9BACI</name>
<dbReference type="Proteomes" id="UP000234950">
    <property type="component" value="Unassembled WGS sequence"/>
</dbReference>
<dbReference type="EMBL" id="PGVE01000037">
    <property type="protein sequence ID" value="PLS05821.1"/>
    <property type="molecule type" value="Genomic_DNA"/>
</dbReference>
<dbReference type="Pfam" id="PF00512">
    <property type="entry name" value="HisKA"/>
    <property type="match status" value="1"/>
</dbReference>
<proteinExistence type="predicted"/>
<evidence type="ECO:0000256" key="1">
    <source>
        <dbReference type="ARBA" id="ARBA00000085"/>
    </source>
</evidence>
<sequence>MVMYGTDRKSVLLKVYRDSNMDKDFSILAKNRDAFILIDLQGKIEYSSHACEPFLGYSRETLHQITLNKLFVLDFLNQEQTFFKGREQEKLDNFDAQVQVIDGSILDVNVTSIPIFFEQDYLGTYLVIKDITSIKQNRLTMEREKEYHTLINNLSRLSEKQATAGQLAAGLAHEIRNPITAIKGFLQLLMGENVGNRIYFEIINSEIDRIEEILKELMVLAKPTKQKYERVNLQSLLEQVITLMVSQALLNNIQIVTQIDFSYTWITGDKNQLKQVFINFIKNAIEAMPEGGMVQINGSPLACGQVRISITDQGCGIPEDILNQIGQPFFTTKENGTGLGLLVSREIIKEHKGDLYIESNKNGTTLHVEFPLSSEQ</sequence>
<evidence type="ECO:0000259" key="9">
    <source>
        <dbReference type="PROSITE" id="PS50109"/>
    </source>
</evidence>
<dbReference type="Pfam" id="PF02518">
    <property type="entry name" value="HATPase_c"/>
    <property type="match status" value="1"/>
</dbReference>
<dbReference type="EC" id="2.7.13.3" evidence="2"/>
<dbReference type="PANTHER" id="PTHR43065:SF10">
    <property type="entry name" value="PEROXIDE STRESS-ACTIVATED HISTIDINE KINASE MAK3"/>
    <property type="match status" value="1"/>
</dbReference>
<keyword evidence="6 10" id="KW-0418">Kinase</keyword>
<gene>
    <name evidence="10" type="ORF">CVD27_08945</name>
</gene>
<dbReference type="OrthoDB" id="9815750at2"/>
<protein>
    <recommendedName>
        <fullName evidence="2">histidine kinase</fullName>
        <ecNumber evidence="2">2.7.13.3</ecNumber>
    </recommendedName>
</protein>
<evidence type="ECO:0000256" key="6">
    <source>
        <dbReference type="ARBA" id="ARBA00022777"/>
    </source>
</evidence>
<dbReference type="Gene3D" id="3.30.565.10">
    <property type="entry name" value="Histidine kinase-like ATPase, C-terminal domain"/>
    <property type="match status" value="1"/>
</dbReference>
<dbReference type="SUPFAM" id="SSF55785">
    <property type="entry name" value="PYP-like sensor domain (PAS domain)"/>
    <property type="match status" value="1"/>
</dbReference>
<evidence type="ECO:0000256" key="7">
    <source>
        <dbReference type="ARBA" id="ARBA00022840"/>
    </source>
</evidence>
<reference evidence="10 11" key="1">
    <citation type="submission" date="2017-11" db="EMBL/GenBank/DDBJ databases">
        <title>Comparitive Functional Genomics of Dry Heat Resistant strains isolated from the Viking Spacecraft.</title>
        <authorList>
            <person name="Seuylemezian A."/>
            <person name="Cooper K."/>
            <person name="Vaishampayan P."/>
        </authorList>
    </citation>
    <scope>NUCLEOTIDE SEQUENCE [LARGE SCALE GENOMIC DNA]</scope>
    <source>
        <strain evidence="10 11">V32-6</strain>
    </source>
</reference>
<keyword evidence="7" id="KW-0067">ATP-binding</keyword>
<dbReference type="InterPro" id="IPR003661">
    <property type="entry name" value="HisK_dim/P_dom"/>
</dbReference>
<dbReference type="AlphaFoldDB" id="A0A2N5HJY2"/>
<keyword evidence="4" id="KW-0808">Transferase</keyword>
<dbReference type="Gene3D" id="3.30.450.20">
    <property type="entry name" value="PAS domain"/>
    <property type="match status" value="1"/>
</dbReference>
<dbReference type="InterPro" id="IPR005467">
    <property type="entry name" value="His_kinase_dom"/>
</dbReference>
<organism evidence="10 11">
    <name type="scientific">Neobacillus cucumis</name>
    <dbReference type="NCBI Taxonomy" id="1740721"/>
    <lineage>
        <taxon>Bacteria</taxon>
        <taxon>Bacillati</taxon>
        <taxon>Bacillota</taxon>
        <taxon>Bacilli</taxon>
        <taxon>Bacillales</taxon>
        <taxon>Bacillaceae</taxon>
        <taxon>Neobacillus</taxon>
    </lineage>
</organism>
<dbReference type="InterPro" id="IPR035965">
    <property type="entry name" value="PAS-like_dom_sf"/>
</dbReference>
<keyword evidence="11" id="KW-1185">Reference proteome</keyword>
<dbReference type="InterPro" id="IPR000014">
    <property type="entry name" value="PAS"/>
</dbReference>
<dbReference type="SUPFAM" id="SSF47384">
    <property type="entry name" value="Homodimeric domain of signal transducing histidine kinase"/>
    <property type="match status" value="1"/>
</dbReference>
<accession>A0A2N5HJY2</accession>
<dbReference type="NCBIfam" id="TIGR00229">
    <property type="entry name" value="sensory_box"/>
    <property type="match status" value="1"/>
</dbReference>
<dbReference type="InterPro" id="IPR036890">
    <property type="entry name" value="HATPase_C_sf"/>
</dbReference>
<dbReference type="InterPro" id="IPR004358">
    <property type="entry name" value="Sig_transdc_His_kin-like_C"/>
</dbReference>
<feature type="domain" description="Histidine kinase" evidence="9">
    <location>
        <begin position="170"/>
        <end position="374"/>
    </location>
</feature>
<dbReference type="CDD" id="cd00082">
    <property type="entry name" value="HisKA"/>
    <property type="match status" value="1"/>
</dbReference>
<keyword evidence="3" id="KW-0597">Phosphoprotein</keyword>
<keyword evidence="5" id="KW-0547">Nucleotide-binding</keyword>
<dbReference type="InterPro" id="IPR003594">
    <property type="entry name" value="HATPase_dom"/>
</dbReference>
<dbReference type="CDD" id="cd00130">
    <property type="entry name" value="PAS"/>
    <property type="match status" value="1"/>
</dbReference>